<dbReference type="EMBL" id="VUJU01006162">
    <property type="protein sequence ID" value="KAF0749269.1"/>
    <property type="molecule type" value="Genomic_DNA"/>
</dbReference>
<protein>
    <recommendedName>
        <fullName evidence="4">CHHC U11-48K-type domain-containing protein</fullName>
    </recommendedName>
</protein>
<dbReference type="Pfam" id="PF05253">
    <property type="entry name" value="zf-U11-48K"/>
    <property type="match status" value="1"/>
</dbReference>
<dbReference type="InterPro" id="IPR022776">
    <property type="entry name" value="TRM13/UPF0224_CHHC_Znf_dom"/>
</dbReference>
<sequence length="195" mass="23014">MTPAYHEIAIIPSYMCSHAPTHERPILSSDQNLSNRPFLRIPTTKLSKTLAADTVATRPSPFCLRLFVTTLKMSSEKEISNEQSNQEIIDFGIYYLDMVQCPLNPNHKLRRHRLPYHLLKCKKMFPNKIQCPYGHYYYLEKHEMANHLQTCPYKPRSVQAEEMQPYVVQAQRARNENIVYNYDVDNFEIDEPYWD</sequence>
<comment type="caution">
    <text evidence="5">The sequence shown here is derived from an EMBL/GenBank/DDBJ whole genome shotgun (WGS) entry which is preliminary data.</text>
</comment>
<keyword evidence="2" id="KW-0863">Zinc-finger</keyword>
<dbReference type="PROSITE" id="PS51800">
    <property type="entry name" value="ZF_CHHC_U11_48K"/>
    <property type="match status" value="1"/>
</dbReference>
<proteinExistence type="predicted"/>
<dbReference type="SUPFAM" id="SSF57667">
    <property type="entry name" value="beta-beta-alpha zinc fingers"/>
    <property type="match status" value="1"/>
</dbReference>
<dbReference type="AlphaFoldDB" id="A0A6G0Y4T3"/>
<evidence type="ECO:0000313" key="6">
    <source>
        <dbReference type="Proteomes" id="UP000478052"/>
    </source>
</evidence>
<evidence type="ECO:0000256" key="2">
    <source>
        <dbReference type="ARBA" id="ARBA00022771"/>
    </source>
</evidence>
<feature type="domain" description="CHHC U11-48K-type" evidence="4">
    <location>
        <begin position="98"/>
        <end position="125"/>
    </location>
</feature>
<keyword evidence="6" id="KW-1185">Reference proteome</keyword>
<accession>A0A6G0Y4T3</accession>
<evidence type="ECO:0000313" key="5">
    <source>
        <dbReference type="EMBL" id="KAF0749269.1"/>
    </source>
</evidence>
<dbReference type="Proteomes" id="UP000478052">
    <property type="component" value="Unassembled WGS sequence"/>
</dbReference>
<evidence type="ECO:0000256" key="1">
    <source>
        <dbReference type="ARBA" id="ARBA00022723"/>
    </source>
</evidence>
<keyword evidence="1" id="KW-0479">Metal-binding</keyword>
<dbReference type="GO" id="GO:0008270">
    <property type="term" value="F:zinc ion binding"/>
    <property type="evidence" value="ECO:0007669"/>
    <property type="project" value="UniProtKB-KW"/>
</dbReference>
<evidence type="ECO:0000259" key="4">
    <source>
        <dbReference type="PROSITE" id="PS51800"/>
    </source>
</evidence>
<gene>
    <name evidence="5" type="ORF">FWK35_00017086</name>
</gene>
<evidence type="ECO:0000256" key="3">
    <source>
        <dbReference type="ARBA" id="ARBA00022833"/>
    </source>
</evidence>
<reference evidence="5 6" key="1">
    <citation type="submission" date="2019-08" db="EMBL/GenBank/DDBJ databases">
        <title>Whole genome of Aphis craccivora.</title>
        <authorList>
            <person name="Voronova N.V."/>
            <person name="Shulinski R.S."/>
            <person name="Bandarenka Y.V."/>
            <person name="Zhorov D.G."/>
            <person name="Warner D."/>
        </authorList>
    </citation>
    <scope>NUCLEOTIDE SEQUENCE [LARGE SCALE GENOMIC DNA]</scope>
    <source>
        <strain evidence="5">180601</strain>
        <tissue evidence="5">Whole Body</tissue>
    </source>
</reference>
<dbReference type="InterPro" id="IPR036236">
    <property type="entry name" value="Znf_C2H2_sf"/>
</dbReference>
<organism evidence="5 6">
    <name type="scientific">Aphis craccivora</name>
    <name type="common">Cowpea aphid</name>
    <dbReference type="NCBI Taxonomy" id="307492"/>
    <lineage>
        <taxon>Eukaryota</taxon>
        <taxon>Metazoa</taxon>
        <taxon>Ecdysozoa</taxon>
        <taxon>Arthropoda</taxon>
        <taxon>Hexapoda</taxon>
        <taxon>Insecta</taxon>
        <taxon>Pterygota</taxon>
        <taxon>Neoptera</taxon>
        <taxon>Paraneoptera</taxon>
        <taxon>Hemiptera</taxon>
        <taxon>Sternorrhyncha</taxon>
        <taxon>Aphidomorpha</taxon>
        <taxon>Aphidoidea</taxon>
        <taxon>Aphididae</taxon>
        <taxon>Aphidini</taxon>
        <taxon>Aphis</taxon>
        <taxon>Aphis</taxon>
    </lineage>
</organism>
<keyword evidence="3" id="KW-0862">Zinc</keyword>
<name>A0A6G0Y4T3_APHCR</name>
<dbReference type="OrthoDB" id="10069248at2759"/>